<dbReference type="InterPro" id="IPR002035">
    <property type="entry name" value="VWF_A"/>
</dbReference>
<feature type="compositionally biased region" description="Basic and acidic residues" evidence="2">
    <location>
        <begin position="456"/>
        <end position="467"/>
    </location>
</feature>
<keyword evidence="3" id="KW-0472">Membrane</keyword>
<keyword evidence="6" id="KW-1185">Reference proteome</keyword>
<feature type="transmembrane region" description="Helical" evidence="3">
    <location>
        <begin position="12"/>
        <end position="28"/>
    </location>
</feature>
<name>A0A9W6NGW2_9PSED</name>
<proteinExistence type="predicted"/>
<keyword evidence="3" id="KW-1133">Transmembrane helix</keyword>
<comment type="caution">
    <text evidence="5">The sequence shown here is derived from an EMBL/GenBank/DDBJ whole genome shotgun (WGS) entry which is preliminary data.</text>
</comment>
<feature type="domain" description="VWFA" evidence="4">
    <location>
        <begin position="95"/>
        <end position="201"/>
    </location>
</feature>
<keyword evidence="3" id="KW-0812">Transmembrane</keyword>
<protein>
    <recommendedName>
        <fullName evidence="4">VWFA domain-containing protein</fullName>
    </recommendedName>
</protein>
<dbReference type="PANTHER" id="PTHR22550:SF14">
    <property type="entry name" value="VWFA DOMAIN-CONTAINING PROTEIN"/>
    <property type="match status" value="1"/>
</dbReference>
<evidence type="ECO:0000259" key="4">
    <source>
        <dbReference type="Pfam" id="PF13519"/>
    </source>
</evidence>
<dbReference type="Pfam" id="PF13519">
    <property type="entry name" value="VWA_2"/>
    <property type="match status" value="1"/>
</dbReference>
<feature type="compositionally biased region" description="Basic and acidic residues" evidence="2">
    <location>
        <begin position="584"/>
        <end position="602"/>
    </location>
</feature>
<dbReference type="InterPro" id="IPR036465">
    <property type="entry name" value="vWFA_dom_sf"/>
</dbReference>
<dbReference type="SMART" id="SM00028">
    <property type="entry name" value="TPR"/>
    <property type="match status" value="1"/>
</dbReference>
<dbReference type="SUPFAM" id="SSF48452">
    <property type="entry name" value="TPR-like"/>
    <property type="match status" value="1"/>
</dbReference>
<dbReference type="Gene3D" id="3.40.50.410">
    <property type="entry name" value="von Willebrand factor, type A domain"/>
    <property type="match status" value="1"/>
</dbReference>
<dbReference type="Proteomes" id="UP001143328">
    <property type="component" value="Unassembled WGS sequence"/>
</dbReference>
<evidence type="ECO:0000256" key="2">
    <source>
        <dbReference type="SAM" id="MobiDB-lite"/>
    </source>
</evidence>
<reference evidence="5" key="2">
    <citation type="submission" date="2023-01" db="EMBL/GenBank/DDBJ databases">
        <authorList>
            <person name="Sun Q."/>
            <person name="Evtushenko L."/>
        </authorList>
    </citation>
    <scope>NUCLEOTIDE SEQUENCE</scope>
    <source>
        <strain evidence="5">VKM B-2935</strain>
    </source>
</reference>
<evidence type="ECO:0000256" key="3">
    <source>
        <dbReference type="SAM" id="Phobius"/>
    </source>
</evidence>
<evidence type="ECO:0000256" key="1">
    <source>
        <dbReference type="PROSITE-ProRule" id="PRU00339"/>
    </source>
</evidence>
<gene>
    <name evidence="5" type="ORF">GCM10017655_42880</name>
</gene>
<dbReference type="PANTHER" id="PTHR22550">
    <property type="entry name" value="SPORE GERMINATION PROTEIN"/>
    <property type="match status" value="1"/>
</dbReference>
<feature type="repeat" description="TPR" evidence="1">
    <location>
        <begin position="403"/>
        <end position="436"/>
    </location>
</feature>
<dbReference type="Gene3D" id="1.25.40.10">
    <property type="entry name" value="Tetratricopeptide repeat domain"/>
    <property type="match status" value="1"/>
</dbReference>
<dbReference type="EMBL" id="BSFN01000018">
    <property type="protein sequence ID" value="GLK91224.1"/>
    <property type="molecule type" value="Genomic_DNA"/>
</dbReference>
<feature type="compositionally biased region" description="Low complexity" evidence="2">
    <location>
        <begin position="468"/>
        <end position="479"/>
    </location>
</feature>
<sequence>MIALWPHWLRPFWLVLLPLLLWLLWQLWHRQRRAGRWQMLLPPAFHKVLLSGGNRRVSRLPWIALGLSWLLCLLALLGPSWQHVEQSTQKRADPLVVMLDMTPSMLAGDVQPNRLEHAKRKVLDLLEARHDAQTGIVLYAGSAHTLVPLSDDLGTARNLLESVKPAIMPEAGRRADLAVAKALALLDQGSQGKGRLLLITSALDDQERQGIRQALGKNSNRLEILGVGSAQGAPIAQEGGGFLKDAQGGILLPRLDSGGLRRFANELGGNYLRSRLDETDLRDLGLLQDTESLRDSEPTQLETWADQGYWLLLPLLLLAACAGRRGWLFCIPLLLMMGPRPSYAFEFNDLWLRADQQGERLLKQHKAAEAADTFSDPKWQGQALYQAGDYAGAANRFATGNSAADHYNRGNALARSGELEAALDAYDQALERQPELAQALKNKALVEELLKQQQQQEKEQQQKDKQQQKQQGKKGQQQQPERSPGDDADKTQQPQAPQNQANKQDEQNKPQDPQQAGQQGGKQDAKADHQSDQAGGEGDSKAEKAEQKEGGKPQADDGQQQHLGAEQRQAMEQWLRQIPDDPGELLRRKFWYEQQQRQEPRN</sequence>
<dbReference type="Pfam" id="PF00515">
    <property type="entry name" value="TPR_1"/>
    <property type="match status" value="1"/>
</dbReference>
<dbReference type="InterPro" id="IPR011990">
    <property type="entry name" value="TPR-like_helical_dom_sf"/>
</dbReference>
<dbReference type="RefSeq" id="WP_271197464.1">
    <property type="nucleotide sequence ID" value="NZ_BSFN01000018.1"/>
</dbReference>
<accession>A0A9W6NGW2</accession>
<feature type="compositionally biased region" description="Low complexity" evidence="2">
    <location>
        <begin position="491"/>
        <end position="502"/>
    </location>
</feature>
<dbReference type="PROSITE" id="PS50005">
    <property type="entry name" value="TPR"/>
    <property type="match status" value="1"/>
</dbReference>
<feature type="compositionally biased region" description="Basic and acidic residues" evidence="2">
    <location>
        <begin position="538"/>
        <end position="555"/>
    </location>
</feature>
<evidence type="ECO:0000313" key="5">
    <source>
        <dbReference type="EMBL" id="GLK91224.1"/>
    </source>
</evidence>
<reference evidence="5" key="1">
    <citation type="journal article" date="2014" name="Int. J. Syst. Evol. Microbiol.">
        <title>Complete genome sequence of Corynebacterium casei LMG S-19264T (=DSM 44701T), isolated from a smear-ripened cheese.</title>
        <authorList>
            <consortium name="US DOE Joint Genome Institute (JGI-PGF)"/>
            <person name="Walter F."/>
            <person name="Albersmeier A."/>
            <person name="Kalinowski J."/>
            <person name="Ruckert C."/>
        </authorList>
    </citation>
    <scope>NUCLEOTIDE SEQUENCE</scope>
    <source>
        <strain evidence="5">VKM B-2935</strain>
    </source>
</reference>
<dbReference type="AlphaFoldDB" id="A0A9W6NGW2"/>
<evidence type="ECO:0000313" key="6">
    <source>
        <dbReference type="Proteomes" id="UP001143328"/>
    </source>
</evidence>
<keyword evidence="1" id="KW-0802">TPR repeat</keyword>
<dbReference type="SUPFAM" id="SSF53300">
    <property type="entry name" value="vWA-like"/>
    <property type="match status" value="1"/>
</dbReference>
<feature type="transmembrane region" description="Helical" evidence="3">
    <location>
        <begin position="60"/>
        <end position="81"/>
    </location>
</feature>
<organism evidence="5 6">
    <name type="scientific">Pseudomonas turukhanskensis</name>
    <dbReference type="NCBI Taxonomy" id="1806536"/>
    <lineage>
        <taxon>Bacteria</taxon>
        <taxon>Pseudomonadati</taxon>
        <taxon>Pseudomonadota</taxon>
        <taxon>Gammaproteobacteria</taxon>
        <taxon>Pseudomonadales</taxon>
        <taxon>Pseudomonadaceae</taxon>
        <taxon>Pseudomonas</taxon>
    </lineage>
</organism>
<feature type="region of interest" description="Disordered" evidence="2">
    <location>
        <begin position="456"/>
        <end position="602"/>
    </location>
</feature>
<dbReference type="InterPro" id="IPR019734">
    <property type="entry name" value="TPR_rpt"/>
</dbReference>
<dbReference type="InterPro" id="IPR050768">
    <property type="entry name" value="UPF0353/GerABKA_families"/>
</dbReference>